<feature type="compositionally biased region" description="Basic and acidic residues" evidence="1">
    <location>
        <begin position="101"/>
        <end position="110"/>
    </location>
</feature>
<evidence type="ECO:0000313" key="3">
    <source>
        <dbReference type="Proteomes" id="UP000265520"/>
    </source>
</evidence>
<reference evidence="2 3" key="1">
    <citation type="journal article" date="2018" name="Front. Plant Sci.">
        <title>Red Clover (Trifolium pratense) and Zigzag Clover (T. medium) - A Picture of Genomic Similarities and Differences.</title>
        <authorList>
            <person name="Dluhosova J."/>
            <person name="Istvanek J."/>
            <person name="Nedelnik J."/>
            <person name="Repkova J."/>
        </authorList>
    </citation>
    <scope>NUCLEOTIDE SEQUENCE [LARGE SCALE GENOMIC DNA]</scope>
    <source>
        <strain evidence="3">cv. 10/8</strain>
        <tissue evidence="2">Leaf</tissue>
    </source>
</reference>
<dbReference type="Proteomes" id="UP000265520">
    <property type="component" value="Unassembled WGS sequence"/>
</dbReference>
<feature type="non-terminal residue" evidence="2">
    <location>
        <position position="1"/>
    </location>
</feature>
<dbReference type="EMBL" id="LXQA010188330">
    <property type="protein sequence ID" value="MCI31594.1"/>
    <property type="molecule type" value="Genomic_DNA"/>
</dbReference>
<name>A0A392R686_9FABA</name>
<organism evidence="2 3">
    <name type="scientific">Trifolium medium</name>
    <dbReference type="NCBI Taxonomy" id="97028"/>
    <lineage>
        <taxon>Eukaryota</taxon>
        <taxon>Viridiplantae</taxon>
        <taxon>Streptophyta</taxon>
        <taxon>Embryophyta</taxon>
        <taxon>Tracheophyta</taxon>
        <taxon>Spermatophyta</taxon>
        <taxon>Magnoliopsida</taxon>
        <taxon>eudicotyledons</taxon>
        <taxon>Gunneridae</taxon>
        <taxon>Pentapetalae</taxon>
        <taxon>rosids</taxon>
        <taxon>fabids</taxon>
        <taxon>Fabales</taxon>
        <taxon>Fabaceae</taxon>
        <taxon>Papilionoideae</taxon>
        <taxon>50 kb inversion clade</taxon>
        <taxon>NPAAA clade</taxon>
        <taxon>Hologalegina</taxon>
        <taxon>IRL clade</taxon>
        <taxon>Trifolieae</taxon>
        <taxon>Trifolium</taxon>
    </lineage>
</organism>
<proteinExistence type="predicted"/>
<evidence type="ECO:0000313" key="2">
    <source>
        <dbReference type="EMBL" id="MCI31594.1"/>
    </source>
</evidence>
<dbReference type="AlphaFoldDB" id="A0A392R686"/>
<feature type="region of interest" description="Disordered" evidence="1">
    <location>
        <begin position="79"/>
        <end position="124"/>
    </location>
</feature>
<evidence type="ECO:0000256" key="1">
    <source>
        <dbReference type="SAM" id="MobiDB-lite"/>
    </source>
</evidence>
<protein>
    <submittedName>
        <fullName evidence="2">Uncharacterized protein</fullName>
    </submittedName>
</protein>
<accession>A0A392R686</accession>
<sequence length="124" mass="13199">ECDPASYSAVVAAPGQGVVGGHVPGEEVTSSDDVSAGESWTVAKFGLDGETIGRSLSTGISWVFCGRFPDWRSVKICMSSPSSDEREASHPSLDQIPAASDRYRPLEKGRYRAPAGEKLGRRRG</sequence>
<feature type="non-terminal residue" evidence="2">
    <location>
        <position position="124"/>
    </location>
</feature>
<comment type="caution">
    <text evidence="2">The sequence shown here is derived from an EMBL/GenBank/DDBJ whole genome shotgun (WGS) entry which is preliminary data.</text>
</comment>
<keyword evidence="3" id="KW-1185">Reference proteome</keyword>